<sequence>PITPLVAFGYMVFVLIYFPCIATLAAIKGESGSWKWAVFAGLYTTALAWLMSFAIYQIGGLFL</sequence>
<keyword evidence="1" id="KW-1133">Transmembrane helix</keyword>
<feature type="transmembrane region" description="Helical" evidence="1">
    <location>
        <begin position="6"/>
        <end position="27"/>
    </location>
</feature>
<dbReference type="EMBL" id="VVZE01000277">
    <property type="protein sequence ID" value="KAA5376948.1"/>
    <property type="molecule type" value="Genomic_DNA"/>
</dbReference>
<comment type="caution">
    <text evidence="2">The sequence shown here is derived from an EMBL/GenBank/DDBJ whole genome shotgun (WGS) entry which is preliminary data.</text>
</comment>
<dbReference type="PANTHER" id="PTHR43185">
    <property type="entry name" value="FERROUS IRON TRANSPORT PROTEIN B"/>
    <property type="match status" value="1"/>
</dbReference>
<evidence type="ECO:0000313" key="2">
    <source>
        <dbReference type="EMBL" id="KAA5376948.1"/>
    </source>
</evidence>
<organism evidence="2">
    <name type="scientific">Phocaeicola dorei</name>
    <dbReference type="NCBI Taxonomy" id="357276"/>
    <lineage>
        <taxon>Bacteria</taxon>
        <taxon>Pseudomonadati</taxon>
        <taxon>Bacteroidota</taxon>
        <taxon>Bacteroidia</taxon>
        <taxon>Bacteroidales</taxon>
        <taxon>Bacteroidaceae</taxon>
        <taxon>Phocaeicola</taxon>
    </lineage>
</organism>
<keyword evidence="1" id="KW-0812">Transmembrane</keyword>
<dbReference type="GO" id="GO:0005886">
    <property type="term" value="C:plasma membrane"/>
    <property type="evidence" value="ECO:0007669"/>
    <property type="project" value="TreeGrafter"/>
</dbReference>
<dbReference type="RefSeq" id="WP_149943273.1">
    <property type="nucleotide sequence ID" value="NZ_VVZE01000277.1"/>
</dbReference>
<evidence type="ECO:0000256" key="1">
    <source>
        <dbReference type="SAM" id="Phobius"/>
    </source>
</evidence>
<feature type="transmembrane region" description="Helical" evidence="1">
    <location>
        <begin position="36"/>
        <end position="58"/>
    </location>
</feature>
<protein>
    <submittedName>
        <fullName evidence="2">Uncharacterized protein</fullName>
    </submittedName>
</protein>
<accession>A0A642PJH0</accession>
<feature type="non-terminal residue" evidence="2">
    <location>
        <position position="1"/>
    </location>
</feature>
<gene>
    <name evidence="2" type="ORF">F2Y44_24645</name>
</gene>
<name>A0A642PJH0_9BACT</name>
<dbReference type="AlphaFoldDB" id="A0A642PJH0"/>
<dbReference type="PANTHER" id="PTHR43185:SF1">
    <property type="entry name" value="FE(2+) TRANSPORTER FEOB"/>
    <property type="match status" value="1"/>
</dbReference>
<proteinExistence type="predicted"/>
<dbReference type="InterPro" id="IPR050860">
    <property type="entry name" value="FeoB_GTPase"/>
</dbReference>
<dbReference type="GO" id="GO:0015093">
    <property type="term" value="F:ferrous iron transmembrane transporter activity"/>
    <property type="evidence" value="ECO:0007669"/>
    <property type="project" value="TreeGrafter"/>
</dbReference>
<keyword evidence="1" id="KW-0472">Membrane</keyword>
<reference evidence="2" key="1">
    <citation type="journal article" date="2019" name="Nat. Med.">
        <title>A library of human gut bacterial isolates paired with longitudinal multiomics data enables mechanistic microbiome research.</title>
        <authorList>
            <person name="Poyet M."/>
            <person name="Groussin M."/>
            <person name="Gibbons S.M."/>
            <person name="Avila-Pacheco J."/>
            <person name="Jiang X."/>
            <person name="Kearney S.M."/>
            <person name="Perrotta A.R."/>
            <person name="Berdy B."/>
            <person name="Zhao S."/>
            <person name="Lieberman T.D."/>
            <person name="Swanson P.K."/>
            <person name="Smith M."/>
            <person name="Roesemann S."/>
            <person name="Alexander J.E."/>
            <person name="Rich S.A."/>
            <person name="Livny J."/>
            <person name="Vlamakis H."/>
            <person name="Clish C."/>
            <person name="Bullock K."/>
            <person name="Deik A."/>
            <person name="Scott J."/>
            <person name="Pierce K.A."/>
            <person name="Xavier R.J."/>
            <person name="Alm E.J."/>
        </authorList>
    </citation>
    <scope>NUCLEOTIDE SEQUENCE [LARGE SCALE GENOMIC DNA]</scope>
    <source>
        <strain evidence="2">BIOML-A8</strain>
    </source>
</reference>